<dbReference type="Proteomes" id="UP000626109">
    <property type="component" value="Unassembled WGS sequence"/>
</dbReference>
<accession>A0A813KC24</accession>
<dbReference type="EMBL" id="CAJNNW010029466">
    <property type="protein sequence ID" value="CAE8700339.1"/>
    <property type="molecule type" value="Genomic_DNA"/>
</dbReference>
<proteinExistence type="predicted"/>
<feature type="transmembrane region" description="Helical" evidence="1">
    <location>
        <begin position="131"/>
        <end position="148"/>
    </location>
</feature>
<evidence type="ECO:0000313" key="2">
    <source>
        <dbReference type="EMBL" id="CAE8700339.1"/>
    </source>
</evidence>
<name>A0A813KC24_POLGL</name>
<reference evidence="2" key="1">
    <citation type="submission" date="2021-02" db="EMBL/GenBank/DDBJ databases">
        <authorList>
            <person name="Dougan E. K."/>
            <person name="Rhodes N."/>
            <person name="Thang M."/>
            <person name="Chan C."/>
        </authorList>
    </citation>
    <scope>NUCLEOTIDE SEQUENCE</scope>
</reference>
<protein>
    <submittedName>
        <fullName evidence="2">Uncharacterized protein</fullName>
    </submittedName>
</protein>
<comment type="caution">
    <text evidence="2">The sequence shown here is derived from an EMBL/GenBank/DDBJ whole genome shotgun (WGS) entry which is preliminary data.</text>
</comment>
<feature type="transmembrane region" description="Helical" evidence="1">
    <location>
        <begin position="107"/>
        <end position="125"/>
    </location>
</feature>
<evidence type="ECO:0000313" key="3">
    <source>
        <dbReference type="Proteomes" id="UP000626109"/>
    </source>
</evidence>
<organism evidence="2 3">
    <name type="scientific">Polarella glacialis</name>
    <name type="common">Dinoflagellate</name>
    <dbReference type="NCBI Taxonomy" id="89957"/>
    <lineage>
        <taxon>Eukaryota</taxon>
        <taxon>Sar</taxon>
        <taxon>Alveolata</taxon>
        <taxon>Dinophyceae</taxon>
        <taxon>Suessiales</taxon>
        <taxon>Suessiaceae</taxon>
        <taxon>Polarella</taxon>
    </lineage>
</organism>
<keyword evidence="1" id="KW-0812">Transmembrane</keyword>
<feature type="non-terminal residue" evidence="2">
    <location>
        <position position="281"/>
    </location>
</feature>
<keyword evidence="1" id="KW-0472">Membrane</keyword>
<gene>
    <name evidence="2" type="ORF">PGLA2088_LOCUS31568</name>
</gene>
<evidence type="ECO:0000256" key="1">
    <source>
        <dbReference type="SAM" id="Phobius"/>
    </source>
</evidence>
<dbReference type="AlphaFoldDB" id="A0A813KC24"/>
<sequence>TDENGWQYAFAFTEDGQWRHTLDAVQTWVRRRQHYGRRVCPSFDCPATAEGFAETLSPTGSPHVESMLSEKDQLHRYIELYLSIRNDVDFTLGLLEKHKNLITWKDATVSTIIALLLAAILVLALLVPTRAVFSLIFALCFYSGSSAGQRKRMHRVKFLDALTEWGSSVCGSQLCLKGDCLCTVLEDRGVPQLALRDWCNSTFKTQLNLRALHVCVTLAELADLVVQASPTFEKTVRRYRAWHSDIYFNFLDHVPSDDTLHEAGCICYKLPEGASLPEVTD</sequence>
<keyword evidence="1" id="KW-1133">Transmembrane helix</keyword>